<dbReference type="STRING" id="523791.Kkor_2585"/>
<dbReference type="AlphaFoldDB" id="C7R9X4"/>
<dbReference type="OrthoDB" id="6228084at2"/>
<dbReference type="RefSeq" id="WP_015781598.1">
    <property type="nucleotide sequence ID" value="NC_013166.1"/>
</dbReference>
<name>C7R9X4_KANKD</name>
<dbReference type="InterPro" id="IPR021675">
    <property type="entry name" value="DUF3261"/>
</dbReference>
<evidence type="ECO:0000313" key="2">
    <source>
        <dbReference type="Proteomes" id="UP000001231"/>
    </source>
</evidence>
<evidence type="ECO:0000313" key="1">
    <source>
        <dbReference type="EMBL" id="ACV27993.1"/>
    </source>
</evidence>
<keyword evidence="2" id="KW-1185">Reference proteome</keyword>
<dbReference type="KEGG" id="kko:Kkor_2585"/>
<dbReference type="Pfam" id="PF11659">
    <property type="entry name" value="DUF3261"/>
    <property type="match status" value="1"/>
</dbReference>
<gene>
    <name evidence="1" type="ordered locus">Kkor_2585</name>
</gene>
<sequence>MRNIVILLLCLSIWGCNPSYISDQHKVQIGQDVQFQLIQELPFKHGLQLLQSAQIDFQDQSRDLLFQTEVRDNRLIMVGLTPTGTRLFSIEMNQDQIIASGLPSNDELKPQYLLADMQLSLWPAELVSKALTGAEVNHSKPLERVISHNQQPIIIIRYTEPVYYRGNIEFHHLERGYRLNIELLSLEEISNAK</sequence>
<protein>
    <recommendedName>
        <fullName evidence="3">DUF3261 domain-containing protein</fullName>
    </recommendedName>
</protein>
<dbReference type="InParanoid" id="C7R9X4"/>
<dbReference type="HOGENOM" id="CLU_120407_1_0_6"/>
<reference evidence="1 2" key="1">
    <citation type="journal article" date="2009" name="Stand. Genomic Sci.">
        <title>Complete genome sequence of Kangiella koreensis type strain (SW-125).</title>
        <authorList>
            <person name="Han C."/>
            <person name="Sikorski J."/>
            <person name="Lapidus A."/>
            <person name="Nolan M."/>
            <person name="Glavina Del Rio T."/>
            <person name="Tice H."/>
            <person name="Cheng J.F."/>
            <person name="Lucas S."/>
            <person name="Chen F."/>
            <person name="Copeland A."/>
            <person name="Ivanova N."/>
            <person name="Mavromatis K."/>
            <person name="Ovchinnikova G."/>
            <person name="Pati A."/>
            <person name="Bruce D."/>
            <person name="Goodwin L."/>
            <person name="Pitluck S."/>
            <person name="Chen A."/>
            <person name="Palaniappan K."/>
            <person name="Land M."/>
            <person name="Hauser L."/>
            <person name="Chang Y.J."/>
            <person name="Jeffries C.D."/>
            <person name="Chain P."/>
            <person name="Saunders E."/>
            <person name="Brettin T."/>
            <person name="Goker M."/>
            <person name="Tindall B.J."/>
            <person name="Bristow J."/>
            <person name="Eisen J.A."/>
            <person name="Markowitz V."/>
            <person name="Hugenholtz P."/>
            <person name="Kyrpides N.C."/>
            <person name="Klenk H.P."/>
            <person name="Detter J.C."/>
        </authorList>
    </citation>
    <scope>NUCLEOTIDE SEQUENCE [LARGE SCALE GENOMIC DNA]</scope>
    <source>
        <strain evidence="2">DSM 16069 / KCTC 12182 / SW-125</strain>
    </source>
</reference>
<evidence type="ECO:0008006" key="3">
    <source>
        <dbReference type="Google" id="ProtNLM"/>
    </source>
</evidence>
<dbReference type="EMBL" id="CP001707">
    <property type="protein sequence ID" value="ACV27993.1"/>
    <property type="molecule type" value="Genomic_DNA"/>
</dbReference>
<proteinExistence type="predicted"/>
<dbReference type="Proteomes" id="UP000001231">
    <property type="component" value="Chromosome"/>
</dbReference>
<accession>C7R9X4</accession>
<organism evidence="1 2">
    <name type="scientific">Kangiella koreensis (strain DSM 16069 / JCM 12317 / KCTC 12182 / SW-125)</name>
    <dbReference type="NCBI Taxonomy" id="523791"/>
    <lineage>
        <taxon>Bacteria</taxon>
        <taxon>Pseudomonadati</taxon>
        <taxon>Pseudomonadota</taxon>
        <taxon>Gammaproteobacteria</taxon>
        <taxon>Kangiellales</taxon>
        <taxon>Kangiellaceae</taxon>
        <taxon>Kangiella</taxon>
    </lineage>
</organism>